<feature type="non-terminal residue" evidence="1">
    <location>
        <position position="184"/>
    </location>
</feature>
<dbReference type="InterPro" id="IPR027417">
    <property type="entry name" value="P-loop_NTPase"/>
</dbReference>
<evidence type="ECO:0008006" key="3">
    <source>
        <dbReference type="Google" id="ProtNLM"/>
    </source>
</evidence>
<reference evidence="1 2" key="1">
    <citation type="submission" date="2016-09" db="EMBL/GenBank/DDBJ databases">
        <title>Extensive genetic diversity and differential bi-allelic expression allows diatom success in the polar Southern Ocean.</title>
        <authorList>
            <consortium name="DOE Joint Genome Institute"/>
            <person name="Mock T."/>
            <person name="Otillar R.P."/>
            <person name="Strauss J."/>
            <person name="Dupont C."/>
            <person name="Frickenhaus S."/>
            <person name="Maumus F."/>
            <person name="Mcmullan M."/>
            <person name="Sanges R."/>
            <person name="Schmutz J."/>
            <person name="Toseland A."/>
            <person name="Valas R."/>
            <person name="Veluchamy A."/>
            <person name="Ward B.J."/>
            <person name="Allen A."/>
            <person name="Barry K."/>
            <person name="Falciatore A."/>
            <person name="Ferrante M."/>
            <person name="Fortunato A.E."/>
            <person name="Gloeckner G."/>
            <person name="Gruber A."/>
            <person name="Hipkin R."/>
            <person name="Janech M."/>
            <person name="Kroth P."/>
            <person name="Leese F."/>
            <person name="Lindquist E."/>
            <person name="Lyon B.R."/>
            <person name="Martin J."/>
            <person name="Mayer C."/>
            <person name="Parker M."/>
            <person name="Quesneville H."/>
            <person name="Raymond J."/>
            <person name="Uhlig C."/>
            <person name="Valentin K.U."/>
            <person name="Worden A.Z."/>
            <person name="Armbrust E.V."/>
            <person name="Bowler C."/>
            <person name="Green B."/>
            <person name="Moulton V."/>
            <person name="Van Oosterhout C."/>
            <person name="Grigoriev I."/>
        </authorList>
    </citation>
    <scope>NUCLEOTIDE SEQUENCE [LARGE SCALE GENOMIC DNA]</scope>
    <source>
        <strain evidence="1 2">CCMP1102</strain>
    </source>
</reference>
<proteinExistence type="predicted"/>
<organism evidence="1 2">
    <name type="scientific">Fragilariopsis cylindrus CCMP1102</name>
    <dbReference type="NCBI Taxonomy" id="635003"/>
    <lineage>
        <taxon>Eukaryota</taxon>
        <taxon>Sar</taxon>
        <taxon>Stramenopiles</taxon>
        <taxon>Ochrophyta</taxon>
        <taxon>Bacillariophyta</taxon>
        <taxon>Bacillariophyceae</taxon>
        <taxon>Bacillariophycidae</taxon>
        <taxon>Bacillariales</taxon>
        <taxon>Bacillariaceae</taxon>
        <taxon>Fragilariopsis</taxon>
    </lineage>
</organism>
<gene>
    <name evidence="1" type="ORF">FRACYDRAFT_267932</name>
</gene>
<keyword evidence="2" id="KW-1185">Reference proteome</keyword>
<dbReference type="AlphaFoldDB" id="A0A1E7FTJ4"/>
<evidence type="ECO:0000313" key="2">
    <source>
        <dbReference type="Proteomes" id="UP000095751"/>
    </source>
</evidence>
<accession>A0A1E7FTJ4</accession>
<dbReference type="KEGG" id="fcy:FRACYDRAFT_267932"/>
<evidence type="ECO:0000313" key="1">
    <source>
        <dbReference type="EMBL" id="OEU21466.1"/>
    </source>
</evidence>
<dbReference type="EMBL" id="KV784354">
    <property type="protein sequence ID" value="OEU21466.1"/>
    <property type="molecule type" value="Genomic_DNA"/>
</dbReference>
<dbReference type="Gene3D" id="3.40.50.300">
    <property type="entry name" value="P-loop containing nucleotide triphosphate hydrolases"/>
    <property type="match status" value="1"/>
</dbReference>
<name>A0A1E7FTJ4_9STRA</name>
<dbReference type="InParanoid" id="A0A1E7FTJ4"/>
<sequence length="184" mass="21060">MDHIDEDLKKKIESTKFVYMVAQSGVGKTFNGDYLQAIRGWKHIDGDIPVKESKLNSEYKDATEQLFDDYKNKIFQGEKWVDTGAWKAYMKILARLTLEGARDSDTVVLTHPSYIRSQRTGLRQYLIDAGAKDVSTVFLHCDFDVHMQSAWKRTVRQAEQAGITVEEFQINLIGLPGIVDFDSY</sequence>
<dbReference type="Proteomes" id="UP000095751">
    <property type="component" value="Unassembled WGS sequence"/>
</dbReference>
<dbReference type="OrthoDB" id="10492525at2759"/>
<protein>
    <recommendedName>
        <fullName evidence="3">P-loop containing nucleoside triphosphate hydrolase protein</fullName>
    </recommendedName>
</protein>
<dbReference type="SUPFAM" id="SSF52540">
    <property type="entry name" value="P-loop containing nucleoside triphosphate hydrolases"/>
    <property type="match status" value="1"/>
</dbReference>